<organism evidence="1 2">
    <name type="scientific">Acetitomaculum ruminis DSM 5522</name>
    <dbReference type="NCBI Taxonomy" id="1120918"/>
    <lineage>
        <taxon>Bacteria</taxon>
        <taxon>Bacillati</taxon>
        <taxon>Bacillota</taxon>
        <taxon>Clostridia</taxon>
        <taxon>Lachnospirales</taxon>
        <taxon>Lachnospiraceae</taxon>
        <taxon>Acetitomaculum</taxon>
    </lineage>
</organism>
<dbReference type="Proteomes" id="UP000198838">
    <property type="component" value="Unassembled WGS sequence"/>
</dbReference>
<dbReference type="AlphaFoldDB" id="A0A1I0Y8M6"/>
<dbReference type="RefSeq" id="WP_092872211.1">
    <property type="nucleotide sequence ID" value="NZ_FOJY01000009.1"/>
</dbReference>
<dbReference type="STRING" id="1120918.SAMN05216249_10936"/>
<name>A0A1I0Y8M6_9FIRM</name>
<sequence>MDVLFKSYQGIDVLGNRITDRDINEEFDQVISEMLEKILGNKSEKRYEIEHAGAEVAGHVENIAKIVNADENAEEQYKEYAVLIANRLLREERRVQERMEHLNGVQKGSLIQALLRSDGGKTRYLIAKVEHLKYVDENDLVLKAGFNPEENKIWKTAIFDVDIFDDEIEVTRAKIYLDHKAVYWTDQFLELTQILNDEVNTRRAWKAIEGALKSNLQKTKPSDYFALRNAVITYFRRPRVIDYNNMLDDIFNHYEPIDASEDDIKSITELLLELPEKKNFDTNFTSKPAEIKAKIKSVFKVNSDVELVIKAGVNVEDNNISSMISTNVTPEGKRQIVITTTDDDTFNTFRRLH</sequence>
<evidence type="ECO:0000313" key="1">
    <source>
        <dbReference type="EMBL" id="SFB09765.1"/>
    </source>
</evidence>
<dbReference type="EMBL" id="FOJY01000009">
    <property type="protein sequence ID" value="SFB09765.1"/>
    <property type="molecule type" value="Genomic_DNA"/>
</dbReference>
<protein>
    <recommendedName>
        <fullName evidence="3">37-kD nucleoid-associated bacterial protein</fullName>
    </recommendedName>
</protein>
<gene>
    <name evidence="1" type="ORF">SAMN05216249_10936</name>
</gene>
<keyword evidence="2" id="KW-1185">Reference proteome</keyword>
<reference evidence="1 2" key="1">
    <citation type="submission" date="2016-10" db="EMBL/GenBank/DDBJ databases">
        <authorList>
            <person name="de Groot N.N."/>
        </authorList>
    </citation>
    <scope>NUCLEOTIDE SEQUENCE [LARGE SCALE GENOMIC DNA]</scope>
    <source>
        <strain evidence="1 2">DSM 5522</strain>
    </source>
</reference>
<proteinExistence type="predicted"/>
<evidence type="ECO:0000313" key="2">
    <source>
        <dbReference type="Proteomes" id="UP000198838"/>
    </source>
</evidence>
<dbReference type="OrthoDB" id="2034141at2"/>
<accession>A0A1I0Y8M6</accession>
<evidence type="ECO:0008006" key="3">
    <source>
        <dbReference type="Google" id="ProtNLM"/>
    </source>
</evidence>